<comment type="caution">
    <text evidence="4">The sequence shown here is derived from an EMBL/GenBank/DDBJ whole genome shotgun (WGS) entry which is preliminary data.</text>
</comment>
<dbReference type="PANTHER" id="PTHR42760:SF5">
    <property type="entry name" value="2-DEHYDRO-3-DEOXY-D-GLUCONATE 5-DEHYDROGENASE"/>
    <property type="match status" value="1"/>
</dbReference>
<organism evidence="4 5">
    <name type="scientific">Posidoniimonas polymericola</name>
    <dbReference type="NCBI Taxonomy" id="2528002"/>
    <lineage>
        <taxon>Bacteria</taxon>
        <taxon>Pseudomonadati</taxon>
        <taxon>Planctomycetota</taxon>
        <taxon>Planctomycetia</taxon>
        <taxon>Pirellulales</taxon>
        <taxon>Lacipirellulaceae</taxon>
        <taxon>Posidoniimonas</taxon>
    </lineage>
</organism>
<dbReference type="InterPro" id="IPR036291">
    <property type="entry name" value="NAD(P)-bd_dom_sf"/>
</dbReference>
<dbReference type="PRINTS" id="PR00080">
    <property type="entry name" value="SDRFAMILY"/>
</dbReference>
<comment type="similarity">
    <text evidence="1">Belongs to the short-chain dehydrogenases/reductases (SDR) family.</text>
</comment>
<evidence type="ECO:0000256" key="1">
    <source>
        <dbReference type="ARBA" id="ARBA00006484"/>
    </source>
</evidence>
<dbReference type="InterPro" id="IPR002347">
    <property type="entry name" value="SDR_fam"/>
</dbReference>
<dbReference type="EMBL" id="SJPO01000014">
    <property type="protein sequence ID" value="TWT66869.1"/>
    <property type="molecule type" value="Genomic_DNA"/>
</dbReference>
<gene>
    <name evidence="4" type="primary">gno</name>
    <name evidence="4" type="ORF">Pla123a_45670</name>
</gene>
<protein>
    <submittedName>
        <fullName evidence="4">Gluconate 5-dehydrogenase</fullName>
        <ecNumber evidence="4">1.1.1.69</ecNumber>
    </submittedName>
</protein>
<dbReference type="EC" id="1.1.1.69" evidence="4"/>
<dbReference type="InterPro" id="IPR057326">
    <property type="entry name" value="KR_dom"/>
</dbReference>
<evidence type="ECO:0000259" key="3">
    <source>
        <dbReference type="SMART" id="SM00822"/>
    </source>
</evidence>
<dbReference type="Proteomes" id="UP000318478">
    <property type="component" value="Unassembled WGS sequence"/>
</dbReference>
<name>A0A5C5XWJ7_9BACT</name>
<dbReference type="GO" id="GO:0008874">
    <property type="term" value="F:gluconate 5-dehydrogenase activity"/>
    <property type="evidence" value="ECO:0007669"/>
    <property type="project" value="UniProtKB-EC"/>
</dbReference>
<dbReference type="Gene3D" id="3.40.50.720">
    <property type="entry name" value="NAD(P)-binding Rossmann-like Domain"/>
    <property type="match status" value="1"/>
</dbReference>
<sequence length="312" mass="33396">MNADQNATDYQRQTRAVAATDSLDVHLAPGGGWAGWIRPARNDEGTHLSSNPFDLTGKTAIVTGASRGLGQEFGRALAQAGADLVITSRKRADLADFQQEIEGLGRKVTALELDVRDHASIQQMAAEAEQACGAIDILVNNAGCNVRKPALDVSWDDWNLVLDTNLRGTFFVAQAVGRGMVERRYGRVINIGSVTSVAGYAGLGPYCASRGGVKQLTMSLADDWGPHGVTVNCLAPGWFRTEQNKVLYENQEWLEYLVDRIPLRRPGQPGDLRGAVVFLASDASAYVTGQTLLVDGGISTGATRATVPEKNA</sequence>
<dbReference type="PRINTS" id="PR00081">
    <property type="entry name" value="GDHRDH"/>
</dbReference>
<dbReference type="Pfam" id="PF13561">
    <property type="entry name" value="adh_short_C2"/>
    <property type="match status" value="1"/>
</dbReference>
<dbReference type="FunFam" id="3.40.50.720:FF:000084">
    <property type="entry name" value="Short-chain dehydrogenase reductase"/>
    <property type="match status" value="1"/>
</dbReference>
<proteinExistence type="inferred from homology"/>
<reference evidence="4 5" key="1">
    <citation type="submission" date="2019-02" db="EMBL/GenBank/DDBJ databases">
        <title>Deep-cultivation of Planctomycetes and their phenomic and genomic characterization uncovers novel biology.</title>
        <authorList>
            <person name="Wiegand S."/>
            <person name="Jogler M."/>
            <person name="Boedeker C."/>
            <person name="Pinto D."/>
            <person name="Vollmers J."/>
            <person name="Rivas-Marin E."/>
            <person name="Kohn T."/>
            <person name="Peeters S.H."/>
            <person name="Heuer A."/>
            <person name="Rast P."/>
            <person name="Oberbeckmann S."/>
            <person name="Bunk B."/>
            <person name="Jeske O."/>
            <person name="Meyerdierks A."/>
            <person name="Storesund J.E."/>
            <person name="Kallscheuer N."/>
            <person name="Luecker S."/>
            <person name="Lage O.M."/>
            <person name="Pohl T."/>
            <person name="Merkel B.J."/>
            <person name="Hornburger P."/>
            <person name="Mueller R.-W."/>
            <person name="Bruemmer F."/>
            <person name="Labrenz M."/>
            <person name="Spormann A.M."/>
            <person name="Op Den Camp H."/>
            <person name="Overmann J."/>
            <person name="Amann R."/>
            <person name="Jetten M.S.M."/>
            <person name="Mascher T."/>
            <person name="Medema M.H."/>
            <person name="Devos D.P."/>
            <person name="Kaster A.-K."/>
            <person name="Ovreas L."/>
            <person name="Rohde M."/>
            <person name="Galperin M.Y."/>
            <person name="Jogler C."/>
        </authorList>
    </citation>
    <scope>NUCLEOTIDE SEQUENCE [LARGE SCALE GENOMIC DNA]</scope>
    <source>
        <strain evidence="4 5">Pla123a</strain>
    </source>
</reference>
<feature type="domain" description="Ketoreductase" evidence="3">
    <location>
        <begin position="58"/>
        <end position="241"/>
    </location>
</feature>
<evidence type="ECO:0000313" key="4">
    <source>
        <dbReference type="EMBL" id="TWT66869.1"/>
    </source>
</evidence>
<dbReference type="PANTHER" id="PTHR42760">
    <property type="entry name" value="SHORT-CHAIN DEHYDROGENASES/REDUCTASES FAMILY MEMBER"/>
    <property type="match status" value="1"/>
</dbReference>
<dbReference type="SUPFAM" id="SSF51735">
    <property type="entry name" value="NAD(P)-binding Rossmann-fold domains"/>
    <property type="match status" value="1"/>
</dbReference>
<dbReference type="SMART" id="SM00822">
    <property type="entry name" value="PKS_KR"/>
    <property type="match status" value="1"/>
</dbReference>
<evidence type="ECO:0000313" key="5">
    <source>
        <dbReference type="Proteomes" id="UP000318478"/>
    </source>
</evidence>
<dbReference type="NCBIfam" id="NF005559">
    <property type="entry name" value="PRK07231.1"/>
    <property type="match status" value="1"/>
</dbReference>
<keyword evidence="2 4" id="KW-0560">Oxidoreductase</keyword>
<evidence type="ECO:0000256" key="2">
    <source>
        <dbReference type="ARBA" id="ARBA00023002"/>
    </source>
</evidence>
<dbReference type="AlphaFoldDB" id="A0A5C5XWJ7"/>
<dbReference type="OrthoDB" id="9803333at2"/>
<keyword evidence="5" id="KW-1185">Reference proteome</keyword>
<accession>A0A5C5XWJ7</accession>